<dbReference type="EMBL" id="AMFJ01000275">
    <property type="protein sequence ID" value="EKE28877.1"/>
    <property type="molecule type" value="Genomic_DNA"/>
</dbReference>
<feature type="transmembrane region" description="Helical" evidence="1">
    <location>
        <begin position="121"/>
        <end position="139"/>
    </location>
</feature>
<accession>K2G3G5</accession>
<keyword evidence="1" id="KW-1133">Transmembrane helix</keyword>
<reference evidence="2" key="1">
    <citation type="journal article" date="2012" name="Science">
        <title>Fermentation, hydrogen, and sulfur metabolism in multiple uncultivated bacterial phyla.</title>
        <authorList>
            <person name="Wrighton K.C."/>
            <person name="Thomas B.C."/>
            <person name="Sharon I."/>
            <person name="Miller C.S."/>
            <person name="Castelle C.J."/>
            <person name="VerBerkmoes N.C."/>
            <person name="Wilkins M.J."/>
            <person name="Hettich R.L."/>
            <person name="Lipton M.S."/>
            <person name="Williams K.H."/>
            <person name="Long P.E."/>
            <person name="Banfield J.F."/>
        </authorList>
    </citation>
    <scope>NUCLEOTIDE SEQUENCE [LARGE SCALE GENOMIC DNA]</scope>
</reference>
<comment type="caution">
    <text evidence="2">The sequence shown here is derived from an EMBL/GenBank/DDBJ whole genome shotgun (WGS) entry which is preliminary data.</text>
</comment>
<feature type="transmembrane region" description="Helical" evidence="1">
    <location>
        <begin position="240"/>
        <end position="262"/>
    </location>
</feature>
<proteinExistence type="predicted"/>
<organism evidence="2">
    <name type="scientific">uncultured bacterium</name>
    <name type="common">gcode 4</name>
    <dbReference type="NCBI Taxonomy" id="1234023"/>
    <lineage>
        <taxon>Bacteria</taxon>
        <taxon>environmental samples</taxon>
    </lineage>
</organism>
<evidence type="ECO:0000256" key="1">
    <source>
        <dbReference type="SAM" id="Phobius"/>
    </source>
</evidence>
<feature type="transmembrane region" description="Helical" evidence="1">
    <location>
        <begin position="291"/>
        <end position="308"/>
    </location>
</feature>
<feature type="transmembrane region" description="Helical" evidence="1">
    <location>
        <begin position="329"/>
        <end position="357"/>
    </location>
</feature>
<sequence>MISYHINRFIHSVIRENKLFYLMELLLSEDKKEDLLFVDLIKQLKNFLRKENEQIFDDSKLKYMAFLGDFKQNVDNIKNLKNKGNIEVNTLLYKLYDIPKKRNNLFLVFLLYFYINNKNKLWWDEIFKIIYVYFMIIVYRNRVSKWSREKLIELDKLRFRSLNAIINEKYKILTRKHSFLRSRALWFSVSVIWICLISLIWFFNINWNLLRADLLNSANNSTFWKVAFDSIMVWRVSDTMITSIQGIWLQNILLVVALALLVQSFKMSLTTIFFNWLLTKIFHFLWTLIKYIYRVVFFIYDYITYKLATKYIFKFLNFIINNKIAPGPIIIGLFSVVYSSIYFFVVFLYAFFFIWAFNIPLDIIYIVSWWIIISFLVMYLNFHDDLNNYKTFLIEIDWIVKDIYDKVENEKKEDLNIIPA</sequence>
<dbReference type="AlphaFoldDB" id="K2G3G5"/>
<name>K2G3G5_9BACT</name>
<gene>
    <name evidence="2" type="ORF">ACD_3C00001G0018</name>
</gene>
<keyword evidence="1" id="KW-0472">Membrane</keyword>
<evidence type="ECO:0000313" key="2">
    <source>
        <dbReference type="EMBL" id="EKE28877.1"/>
    </source>
</evidence>
<protein>
    <submittedName>
        <fullName evidence="2">Uncharacterized protein</fullName>
    </submittedName>
</protein>
<keyword evidence="1" id="KW-0812">Transmembrane</keyword>
<feature type="transmembrane region" description="Helical" evidence="1">
    <location>
        <begin position="184"/>
        <end position="203"/>
    </location>
</feature>